<evidence type="ECO:0000256" key="3">
    <source>
        <dbReference type="ARBA" id="ARBA00022840"/>
    </source>
</evidence>
<proteinExistence type="inferred from homology"/>
<sequence>MITADLKNELNSLTPLFQPNSIAIIGASQNPAKPSGQPLVSLTRYGFKGRVYPVNPNYDTLHGLPCYPTLQDIPDQVDLCIIAVPAHMTMGALKECADKGVRGVIIFTSGFAEVSADGAAIQQQITALARSTGMRVCGPNCMGIFSARNALMANFFITELPTKVLVPDYLGFISQSGGFGVAIFQIVKEKGYGFSHFVGTGNEADLEFSHYLGYMAADAHTRVIGGYLEGVKDGPKFLNALDMALANEKPVLLMKAGSYPASARAAASHTGAMVGSEKVYSAVFKQKGVVRVESLEEFQNMLSLLHNGKIPRGKRVAIIASSGGIGVMLADKCAHYGLEVVTLQDKTRSALAALLPDFASTANPVDITSAIMTQPGLLEQCAQIVINDPQVDMMIVAYWTELGDKGNLDQMIRVAQQTNKPVFNLTWGPDKAVFEALQYMNSQLAPAARELDSIVKGLAALADYHNFVRSRRKSKLVAPEVPSDAREKVAALLGNLPRGAKLSEHSAKQLLQAYGIPTTREQLATTGEEAADAAEAIGYPVVMKIESPDILHKTDAGGVLLNANTPDEVRSGFNRLLDNARAYKADADIKGVLVQQMLPAGIEMIVGIARDSVFGSTVLVGMGGIFVEALKDAALRVVPVAPLDAMEMLEELKGRRVLDGLRGMPPSDKIAMVEVIQRVSRLAQDFPQIAELDINPLIVFSEGRGACAADAIIVLE</sequence>
<evidence type="ECO:0000259" key="6">
    <source>
        <dbReference type="PROSITE" id="PS50975"/>
    </source>
</evidence>
<dbReference type="GO" id="GO:0043758">
    <property type="term" value="F:acetate-CoA ligase (ADP-forming) activity"/>
    <property type="evidence" value="ECO:0007669"/>
    <property type="project" value="InterPro"/>
</dbReference>
<dbReference type="SMART" id="SM00881">
    <property type="entry name" value="CoA_binding"/>
    <property type="match status" value="1"/>
</dbReference>
<dbReference type="PROSITE" id="PS50975">
    <property type="entry name" value="ATP_GRASP"/>
    <property type="match status" value="1"/>
</dbReference>
<dbReference type="InterPro" id="IPR036291">
    <property type="entry name" value="NAD(P)-bd_dom_sf"/>
</dbReference>
<dbReference type="RefSeq" id="WP_006521974.1">
    <property type="nucleotide sequence ID" value="NC_021184.1"/>
</dbReference>
<reference evidence="7 8" key="1">
    <citation type="submission" date="2012-01" db="EMBL/GenBank/DDBJ databases">
        <title>Complete sequence of Desulfotomaculum gibsoniae DSM 7213.</title>
        <authorList>
            <consortium name="US DOE Joint Genome Institute"/>
            <person name="Lucas S."/>
            <person name="Han J."/>
            <person name="Lapidus A."/>
            <person name="Cheng J.-F."/>
            <person name="Goodwin L."/>
            <person name="Pitluck S."/>
            <person name="Peters L."/>
            <person name="Ovchinnikova G."/>
            <person name="Teshima H."/>
            <person name="Detter J.C."/>
            <person name="Han C."/>
            <person name="Tapia R."/>
            <person name="Land M."/>
            <person name="Hauser L."/>
            <person name="Kyrpides N."/>
            <person name="Ivanova N."/>
            <person name="Pagani I."/>
            <person name="Parshina S."/>
            <person name="Plugge C."/>
            <person name="Muyzer G."/>
            <person name="Kuever J."/>
            <person name="Ivanova A."/>
            <person name="Nazina T."/>
            <person name="Klenk H.-P."/>
            <person name="Brambilla E."/>
            <person name="Spring S."/>
            <person name="Stams A.F."/>
            <person name="Woyke T."/>
        </authorList>
    </citation>
    <scope>NUCLEOTIDE SEQUENCE [LARGE SCALE GENOMIC DNA]</scope>
    <source>
        <strain evidence="7 8">DSM 7213</strain>
    </source>
</reference>
<dbReference type="Gene3D" id="3.40.50.720">
    <property type="entry name" value="NAD(P)-binding Rossmann-like Domain"/>
    <property type="match status" value="1"/>
</dbReference>
<gene>
    <name evidence="7" type="ORF">Desgi_2113</name>
</gene>
<dbReference type="eggNOG" id="COG1042">
    <property type="taxonomic scope" value="Bacteria"/>
</dbReference>
<feature type="domain" description="ATP-grasp" evidence="6">
    <location>
        <begin position="508"/>
        <end position="544"/>
    </location>
</feature>
<dbReference type="OrthoDB" id="9807426at2"/>
<organism evidence="7 8">
    <name type="scientific">Desulfoscipio gibsoniae DSM 7213</name>
    <dbReference type="NCBI Taxonomy" id="767817"/>
    <lineage>
        <taxon>Bacteria</taxon>
        <taxon>Bacillati</taxon>
        <taxon>Bacillota</taxon>
        <taxon>Clostridia</taxon>
        <taxon>Eubacteriales</taxon>
        <taxon>Desulfallaceae</taxon>
        <taxon>Desulfoscipio</taxon>
    </lineage>
</organism>
<dbReference type="SUPFAM" id="SSF51735">
    <property type="entry name" value="NAD(P)-binding Rossmann-fold domains"/>
    <property type="match status" value="1"/>
</dbReference>
<evidence type="ECO:0000256" key="1">
    <source>
        <dbReference type="ARBA" id="ARBA00022598"/>
    </source>
</evidence>
<dbReference type="eggNOG" id="COG0045">
    <property type="taxonomic scope" value="Bacteria"/>
</dbReference>
<evidence type="ECO:0000256" key="2">
    <source>
        <dbReference type="ARBA" id="ARBA00022741"/>
    </source>
</evidence>
<accession>R4KIV4</accession>
<dbReference type="Pfam" id="PF13607">
    <property type="entry name" value="Succ_CoA_lig"/>
    <property type="match status" value="1"/>
</dbReference>
<dbReference type="FunFam" id="3.30.1490.20:FF:000020">
    <property type="entry name" value="Protein lysine acetyltransferase"/>
    <property type="match status" value="1"/>
</dbReference>
<dbReference type="InterPro" id="IPR011761">
    <property type="entry name" value="ATP-grasp"/>
</dbReference>
<dbReference type="SUPFAM" id="SSF56059">
    <property type="entry name" value="Glutathione synthetase ATP-binding domain-like"/>
    <property type="match status" value="1"/>
</dbReference>
<keyword evidence="8" id="KW-1185">Reference proteome</keyword>
<evidence type="ECO:0000313" key="7">
    <source>
        <dbReference type="EMBL" id="AGL01547.1"/>
    </source>
</evidence>
<dbReference type="InterPro" id="IPR032875">
    <property type="entry name" value="Succ_CoA_lig_flav_dom"/>
</dbReference>
<dbReference type="GO" id="GO:0046872">
    <property type="term" value="F:metal ion binding"/>
    <property type="evidence" value="ECO:0007669"/>
    <property type="project" value="InterPro"/>
</dbReference>
<evidence type="ECO:0000313" key="8">
    <source>
        <dbReference type="Proteomes" id="UP000013520"/>
    </source>
</evidence>
<dbReference type="InterPro" id="IPR051538">
    <property type="entry name" value="Acyl-CoA_Synth/Transferase"/>
</dbReference>
<name>R4KIV4_9FIRM</name>
<keyword evidence="1" id="KW-0436">Ligase</keyword>
<dbReference type="Pfam" id="PF19045">
    <property type="entry name" value="Ligase_CoA_2"/>
    <property type="match status" value="1"/>
</dbReference>
<dbReference type="InterPro" id="IPR043938">
    <property type="entry name" value="Ligase_CoA_dom"/>
</dbReference>
<dbReference type="PANTHER" id="PTHR43334:SF1">
    <property type="entry name" value="3-HYDROXYPROPIONATE--COA LIGASE [ADP-FORMING]"/>
    <property type="match status" value="1"/>
</dbReference>
<dbReference type="InterPro" id="IPR013815">
    <property type="entry name" value="ATP_grasp_subdomain_1"/>
</dbReference>
<dbReference type="Pfam" id="PF13549">
    <property type="entry name" value="ATP-grasp_5"/>
    <property type="match status" value="1"/>
</dbReference>
<evidence type="ECO:0000256" key="4">
    <source>
        <dbReference type="ARBA" id="ARBA00060888"/>
    </source>
</evidence>
<dbReference type="AlphaFoldDB" id="R4KIV4"/>
<dbReference type="HOGENOM" id="CLU_007415_3_1_9"/>
<dbReference type="Pfam" id="PF13380">
    <property type="entry name" value="CoA_binding_2"/>
    <property type="match status" value="1"/>
</dbReference>
<dbReference type="EMBL" id="CP003273">
    <property type="protein sequence ID" value="AGL01547.1"/>
    <property type="molecule type" value="Genomic_DNA"/>
</dbReference>
<dbReference type="KEGG" id="dgi:Desgi_2113"/>
<dbReference type="SUPFAM" id="SSF52210">
    <property type="entry name" value="Succinyl-CoA synthetase domains"/>
    <property type="match status" value="2"/>
</dbReference>
<protein>
    <submittedName>
        <fullName evidence="7">Acyl-CoA synthetase (NDP forming)</fullName>
    </submittedName>
</protein>
<dbReference type="InterPro" id="IPR003781">
    <property type="entry name" value="CoA-bd"/>
</dbReference>
<dbReference type="Gene3D" id="3.40.50.261">
    <property type="entry name" value="Succinyl-CoA synthetase domains"/>
    <property type="match status" value="2"/>
</dbReference>
<dbReference type="Proteomes" id="UP000013520">
    <property type="component" value="Chromosome"/>
</dbReference>
<keyword evidence="2 5" id="KW-0547">Nucleotide-binding</keyword>
<dbReference type="STRING" id="767817.Desgi_2113"/>
<dbReference type="PANTHER" id="PTHR43334">
    <property type="entry name" value="ACETATE--COA LIGASE [ADP-FORMING]"/>
    <property type="match status" value="1"/>
</dbReference>
<dbReference type="Gene3D" id="3.30.1490.20">
    <property type="entry name" value="ATP-grasp fold, A domain"/>
    <property type="match status" value="1"/>
</dbReference>
<dbReference type="InterPro" id="IPR016102">
    <property type="entry name" value="Succinyl-CoA_synth-like"/>
</dbReference>
<dbReference type="Gene3D" id="3.30.470.20">
    <property type="entry name" value="ATP-grasp fold, B domain"/>
    <property type="match status" value="1"/>
</dbReference>
<keyword evidence="3 5" id="KW-0067">ATP-binding</keyword>
<comment type="similarity">
    <text evidence="4">In the N-terminal section; belongs to the acetate CoA ligase alpha subunit family.</text>
</comment>
<dbReference type="GO" id="GO:0005524">
    <property type="term" value="F:ATP binding"/>
    <property type="evidence" value="ECO:0007669"/>
    <property type="project" value="UniProtKB-UniRule"/>
</dbReference>
<evidence type="ECO:0000256" key="5">
    <source>
        <dbReference type="PROSITE-ProRule" id="PRU00409"/>
    </source>
</evidence>